<comment type="caution">
    <text evidence="1">The sequence shown here is derived from an EMBL/GenBank/DDBJ whole genome shotgun (WGS) entry which is preliminary data.</text>
</comment>
<accession>A0A1E1JZE4</accession>
<proteinExistence type="predicted"/>
<dbReference type="PANTHER" id="PTHR38049">
    <property type="entry name" value="RICIN B LECTIN DOMAIN-CONTAINING PROTEIN"/>
    <property type="match status" value="1"/>
</dbReference>
<gene>
    <name evidence="1" type="ORF">RCO7_01434</name>
</gene>
<dbReference type="PANTHER" id="PTHR38049:SF2">
    <property type="entry name" value="RICIN B LECTIN DOMAIN-CONTAINING PROTEIN"/>
    <property type="match status" value="1"/>
</dbReference>
<sequence length="350" mass="39832">MPLGILTSIAACPAIIGTTEAVRQGQKQNAKEAHRGRKANLYVSCNDPSRKSRDIHGGTVVLRNNKLYVTNVNPKSKFLPEEGEDNVESQGHQFAGYFFGYPNSNWGKRGEGYVSTISDDPPQLNWIYVDKDTYEIKYGLKVQAEGNLVGPWNITPIDRRLNFDGWEGFTVVEEKEGVWALYFDVDDDGLAEKVPVTRRIMELTRGVLACMRESQMGGMSIDLVYKLRSVGVTFTREVLRNKTLIKPAKENTRMQLQRGERANNGNQEFCILAWNLFYNATQASRHQLCLFPHHQKLPIVKDDDLENNRFSVFWESVIKLHHISQVYHPIPILSASDKTISHFLTSQDRT</sequence>
<name>A0A1E1JZE4_9HELO</name>
<dbReference type="EMBL" id="FJUW01000004">
    <property type="protein sequence ID" value="CZS91082.1"/>
    <property type="molecule type" value="Genomic_DNA"/>
</dbReference>
<reference evidence="2" key="1">
    <citation type="submission" date="2016-03" db="EMBL/GenBank/DDBJ databases">
        <authorList>
            <person name="Ploux O."/>
        </authorList>
    </citation>
    <scope>NUCLEOTIDE SEQUENCE [LARGE SCALE GENOMIC DNA]</scope>
    <source>
        <strain evidence="2">UK7</strain>
    </source>
</reference>
<dbReference type="Proteomes" id="UP000178129">
    <property type="component" value="Unassembled WGS sequence"/>
</dbReference>
<dbReference type="InParanoid" id="A0A1E1JZE4"/>
<dbReference type="AlphaFoldDB" id="A0A1E1JZE4"/>
<organism evidence="1 2">
    <name type="scientific">Rhynchosporium graminicola</name>
    <dbReference type="NCBI Taxonomy" id="2792576"/>
    <lineage>
        <taxon>Eukaryota</taxon>
        <taxon>Fungi</taxon>
        <taxon>Dikarya</taxon>
        <taxon>Ascomycota</taxon>
        <taxon>Pezizomycotina</taxon>
        <taxon>Leotiomycetes</taxon>
        <taxon>Helotiales</taxon>
        <taxon>Ploettnerulaceae</taxon>
        <taxon>Rhynchosporium</taxon>
    </lineage>
</organism>
<evidence type="ECO:0000313" key="2">
    <source>
        <dbReference type="Proteomes" id="UP000178129"/>
    </source>
</evidence>
<evidence type="ECO:0000313" key="1">
    <source>
        <dbReference type="EMBL" id="CZS91082.1"/>
    </source>
</evidence>
<keyword evidence="2" id="KW-1185">Reference proteome</keyword>
<protein>
    <submittedName>
        <fullName evidence="1">Uncharacterized protein</fullName>
    </submittedName>
</protein>